<dbReference type="RefSeq" id="XP_005842583.1">
    <property type="nucleotide sequence ID" value="XM_005842526.1"/>
</dbReference>
<name>E1ZUP4_CHLVA</name>
<dbReference type="AlphaFoldDB" id="E1ZUP4"/>
<dbReference type="GO" id="GO:0004818">
    <property type="term" value="F:glutamate-tRNA ligase activity"/>
    <property type="evidence" value="ECO:0007669"/>
    <property type="project" value="TreeGrafter"/>
</dbReference>
<dbReference type="OrthoDB" id="428822at2759"/>
<dbReference type="GO" id="GO:0006424">
    <property type="term" value="P:glutamyl-tRNA aminoacylation"/>
    <property type="evidence" value="ECO:0007669"/>
    <property type="project" value="TreeGrafter"/>
</dbReference>
<feature type="domain" description="Aminoacyl-tRNA synthetase class I anticodon-binding" evidence="7">
    <location>
        <begin position="29"/>
        <end position="93"/>
    </location>
</feature>
<dbReference type="PANTHER" id="PTHR43311:SF2">
    <property type="entry name" value="GLUTAMATE--TRNA LIGASE, MITOCHONDRIAL-RELATED"/>
    <property type="match status" value="1"/>
</dbReference>
<dbReference type="PANTHER" id="PTHR43311">
    <property type="entry name" value="GLUTAMATE--TRNA LIGASE"/>
    <property type="match status" value="1"/>
</dbReference>
<proteinExistence type="inferred from homology"/>
<dbReference type="Proteomes" id="UP000008141">
    <property type="component" value="Unassembled WGS sequence"/>
</dbReference>
<dbReference type="KEGG" id="cvr:CHLNCDRAFT_29092"/>
<evidence type="ECO:0000259" key="7">
    <source>
        <dbReference type="Pfam" id="PF19269"/>
    </source>
</evidence>
<dbReference type="EMBL" id="GL434163">
    <property type="protein sequence ID" value="EFN50451.1"/>
    <property type="molecule type" value="Genomic_DNA"/>
</dbReference>
<sequence>LLGYPLGETVAGEGAKAVLADNFQQVAQAVLQAYDGGELAAALASGHDGYKKWVNSVGKAQGRKGKRLFMPMRVAFTGRMSGPDVGEVLAMLALEEGDVAEEGAYVALSQRMDQLRAWLAANPAPAAAPEE</sequence>
<evidence type="ECO:0000313" key="8">
    <source>
        <dbReference type="EMBL" id="EFN50451.1"/>
    </source>
</evidence>
<evidence type="ECO:0000256" key="2">
    <source>
        <dbReference type="ARBA" id="ARBA00022598"/>
    </source>
</evidence>
<gene>
    <name evidence="8" type="ORF">CHLNCDRAFT_29092</name>
</gene>
<dbReference type="GeneID" id="17349884"/>
<dbReference type="GO" id="GO:0005524">
    <property type="term" value="F:ATP binding"/>
    <property type="evidence" value="ECO:0007669"/>
    <property type="project" value="UniProtKB-KW"/>
</dbReference>
<evidence type="ECO:0000256" key="5">
    <source>
        <dbReference type="ARBA" id="ARBA00022917"/>
    </source>
</evidence>
<evidence type="ECO:0000256" key="3">
    <source>
        <dbReference type="ARBA" id="ARBA00022741"/>
    </source>
</evidence>
<dbReference type="GO" id="GO:0005739">
    <property type="term" value="C:mitochondrion"/>
    <property type="evidence" value="ECO:0007669"/>
    <property type="project" value="TreeGrafter"/>
</dbReference>
<evidence type="ECO:0000313" key="9">
    <source>
        <dbReference type="Proteomes" id="UP000008141"/>
    </source>
</evidence>
<keyword evidence="5" id="KW-0648">Protein biosynthesis</keyword>
<dbReference type="eggNOG" id="KOG1149">
    <property type="taxonomic scope" value="Eukaryota"/>
</dbReference>
<comment type="similarity">
    <text evidence="1">Belongs to the class-I aminoacyl-tRNA synthetase family. Glutamate--tRNA ligase type 1 subfamily.</text>
</comment>
<dbReference type="InterPro" id="IPR049940">
    <property type="entry name" value="GluQ/Sye"/>
</dbReference>
<evidence type="ECO:0000256" key="4">
    <source>
        <dbReference type="ARBA" id="ARBA00022840"/>
    </source>
</evidence>
<evidence type="ECO:0000256" key="6">
    <source>
        <dbReference type="ARBA" id="ARBA00023146"/>
    </source>
</evidence>
<evidence type="ECO:0000256" key="1">
    <source>
        <dbReference type="ARBA" id="ARBA00007894"/>
    </source>
</evidence>
<reference evidence="8 9" key="1">
    <citation type="journal article" date="2010" name="Plant Cell">
        <title>The Chlorella variabilis NC64A genome reveals adaptation to photosymbiosis, coevolution with viruses, and cryptic sex.</title>
        <authorList>
            <person name="Blanc G."/>
            <person name="Duncan G."/>
            <person name="Agarkova I."/>
            <person name="Borodovsky M."/>
            <person name="Gurnon J."/>
            <person name="Kuo A."/>
            <person name="Lindquist E."/>
            <person name="Lucas S."/>
            <person name="Pangilinan J."/>
            <person name="Polle J."/>
            <person name="Salamov A."/>
            <person name="Terry A."/>
            <person name="Yamada T."/>
            <person name="Dunigan D.D."/>
            <person name="Grigoriev I.V."/>
            <person name="Claverie J.M."/>
            <person name="Van Etten J.L."/>
        </authorList>
    </citation>
    <scope>NUCLEOTIDE SEQUENCE [LARGE SCALE GENOMIC DNA]</scope>
    <source>
        <strain evidence="8 9">NC64A</strain>
    </source>
</reference>
<organism evidence="9">
    <name type="scientific">Chlorella variabilis</name>
    <name type="common">Green alga</name>
    <dbReference type="NCBI Taxonomy" id="554065"/>
    <lineage>
        <taxon>Eukaryota</taxon>
        <taxon>Viridiplantae</taxon>
        <taxon>Chlorophyta</taxon>
        <taxon>core chlorophytes</taxon>
        <taxon>Trebouxiophyceae</taxon>
        <taxon>Chlorellales</taxon>
        <taxon>Chlorellaceae</taxon>
        <taxon>Chlorella clade</taxon>
        <taxon>Chlorella</taxon>
    </lineage>
</organism>
<keyword evidence="2" id="KW-0436">Ligase</keyword>
<dbReference type="InterPro" id="IPR020751">
    <property type="entry name" value="aa-tRNA-synth_I_codon-bd_sub2"/>
</dbReference>
<dbReference type="GO" id="GO:0000049">
    <property type="term" value="F:tRNA binding"/>
    <property type="evidence" value="ECO:0007669"/>
    <property type="project" value="InterPro"/>
</dbReference>
<dbReference type="InterPro" id="IPR045462">
    <property type="entry name" value="aa-tRNA-synth_I_cd-bd"/>
</dbReference>
<accession>E1ZUP4</accession>
<keyword evidence="9" id="KW-1185">Reference proteome</keyword>
<keyword evidence="4" id="KW-0067">ATP-binding</keyword>
<feature type="non-terminal residue" evidence="8">
    <location>
        <position position="1"/>
    </location>
</feature>
<dbReference type="Gene3D" id="1.10.10.350">
    <property type="match status" value="1"/>
</dbReference>
<dbReference type="Pfam" id="PF19269">
    <property type="entry name" value="Anticodon_2"/>
    <property type="match status" value="1"/>
</dbReference>
<keyword evidence="6" id="KW-0030">Aminoacyl-tRNA synthetase</keyword>
<dbReference type="InParanoid" id="E1ZUP4"/>
<keyword evidence="3" id="KW-0547">Nucleotide-binding</keyword>
<dbReference type="SUPFAM" id="SSF48163">
    <property type="entry name" value="An anticodon-binding domain of class I aminoacyl-tRNA synthetases"/>
    <property type="match status" value="1"/>
</dbReference>
<dbReference type="STRING" id="554065.E1ZUP4"/>
<dbReference type="InterPro" id="IPR008925">
    <property type="entry name" value="aa_tRNA-synth_I_cd-bd_sf"/>
</dbReference>
<protein>
    <recommendedName>
        <fullName evidence="7">Aminoacyl-tRNA synthetase class I anticodon-binding domain-containing protein</fullName>
    </recommendedName>
</protein>